<sequence length="380" mass="42685">MSCCFLLETLNDNRRWINNIITIELLQMETNSSSANLLSRSKKLPPPPLCLPATNTMTDEEKILNSNQQRERKKSSNNCCLSSSSDDCPHKSITYILPFSQRPQILETLIGSSSVLLAPPPSETKHKKAYTAAYANQINLLKQRQSTSKGTVTDAEWLDFMRLVVHKPLENELKLLLDKYKMTYFDRVNAPNTTDDTIRSSLCSIVTETLATYSSSSILPSETTDELTTNACSPIPTITITNSGSIKRKRKNTGTTVFISAPLPINSQTKFVISHIIPGKYDNNNNGNKIINQQKQFQKKYSHLFKYTPSKDELASLLREGHVKNSLVSRSLNNNSICFMLLDEVVNNMDDYDLELSGISIDDSFLLPETFLTNIISTLQ</sequence>
<protein>
    <submittedName>
        <fullName evidence="2">Uncharacterized protein</fullName>
    </submittedName>
</protein>
<feature type="region of interest" description="Disordered" evidence="1">
    <location>
        <begin position="65"/>
        <end position="86"/>
    </location>
</feature>
<accession>A0A813N1X9</accession>
<evidence type="ECO:0000313" key="4">
    <source>
        <dbReference type="Proteomes" id="UP000663845"/>
    </source>
</evidence>
<comment type="caution">
    <text evidence="2">The sequence shown here is derived from an EMBL/GenBank/DDBJ whole genome shotgun (WGS) entry which is preliminary data.</text>
</comment>
<gene>
    <name evidence="2" type="ORF">JYZ213_LOCUS1280</name>
    <name evidence="3" type="ORF">OXD698_LOCUS16484</name>
</gene>
<dbReference type="EMBL" id="CAJNOG010000006">
    <property type="protein sequence ID" value="CAF0732175.1"/>
    <property type="molecule type" value="Genomic_DNA"/>
</dbReference>
<evidence type="ECO:0000313" key="3">
    <source>
        <dbReference type="EMBL" id="CAF3769144.1"/>
    </source>
</evidence>
<feature type="compositionally biased region" description="Low complexity" evidence="1">
    <location>
        <begin position="76"/>
        <end position="86"/>
    </location>
</feature>
<name>A0A813N1X9_9BILA</name>
<evidence type="ECO:0000256" key="1">
    <source>
        <dbReference type="SAM" id="MobiDB-lite"/>
    </source>
</evidence>
<reference evidence="2" key="1">
    <citation type="submission" date="2021-02" db="EMBL/GenBank/DDBJ databases">
        <authorList>
            <person name="Nowell W R."/>
        </authorList>
    </citation>
    <scope>NUCLEOTIDE SEQUENCE</scope>
</reference>
<dbReference type="Proteomes" id="UP000663845">
    <property type="component" value="Unassembled WGS sequence"/>
</dbReference>
<evidence type="ECO:0000313" key="2">
    <source>
        <dbReference type="EMBL" id="CAF0732175.1"/>
    </source>
</evidence>
<organism evidence="2 4">
    <name type="scientific">Adineta steineri</name>
    <dbReference type="NCBI Taxonomy" id="433720"/>
    <lineage>
        <taxon>Eukaryota</taxon>
        <taxon>Metazoa</taxon>
        <taxon>Spiralia</taxon>
        <taxon>Gnathifera</taxon>
        <taxon>Rotifera</taxon>
        <taxon>Eurotatoria</taxon>
        <taxon>Bdelloidea</taxon>
        <taxon>Adinetida</taxon>
        <taxon>Adinetidae</taxon>
        <taxon>Adineta</taxon>
    </lineage>
</organism>
<dbReference type="AlphaFoldDB" id="A0A813N1X9"/>
<dbReference type="Proteomes" id="UP000663844">
    <property type="component" value="Unassembled WGS sequence"/>
</dbReference>
<dbReference type="EMBL" id="CAJOAZ010001130">
    <property type="protein sequence ID" value="CAF3769144.1"/>
    <property type="molecule type" value="Genomic_DNA"/>
</dbReference>
<proteinExistence type="predicted"/>